<dbReference type="SUPFAM" id="SSF49785">
    <property type="entry name" value="Galactose-binding domain-like"/>
    <property type="match status" value="1"/>
</dbReference>
<dbReference type="EMBL" id="SNRY01004063">
    <property type="protein sequence ID" value="KAA6318849.1"/>
    <property type="molecule type" value="Genomic_DNA"/>
</dbReference>
<protein>
    <recommendedName>
        <fullName evidence="2">Bacterial alpha-L-rhamnosidase N-terminal domain-containing protein</fullName>
    </recommendedName>
</protein>
<name>A0A5J4QCG6_9ZZZZ</name>
<dbReference type="Gene3D" id="2.60.120.260">
    <property type="entry name" value="Galactose-binding domain-like"/>
    <property type="match status" value="1"/>
</dbReference>
<proteinExistence type="predicted"/>
<dbReference type="AlphaFoldDB" id="A0A5J4QCG6"/>
<gene>
    <name evidence="1" type="ORF">EZS27_031188</name>
</gene>
<evidence type="ECO:0000313" key="1">
    <source>
        <dbReference type="EMBL" id="KAA6318849.1"/>
    </source>
</evidence>
<dbReference type="InterPro" id="IPR008979">
    <property type="entry name" value="Galactose-bd-like_sf"/>
</dbReference>
<evidence type="ECO:0008006" key="2">
    <source>
        <dbReference type="Google" id="ProtNLM"/>
    </source>
</evidence>
<organism evidence="1">
    <name type="scientific">termite gut metagenome</name>
    <dbReference type="NCBI Taxonomy" id="433724"/>
    <lineage>
        <taxon>unclassified sequences</taxon>
        <taxon>metagenomes</taxon>
        <taxon>organismal metagenomes</taxon>
    </lineage>
</organism>
<comment type="caution">
    <text evidence="1">The sequence shown here is derived from an EMBL/GenBank/DDBJ whole genome shotgun (WGS) entry which is preliminary data.</text>
</comment>
<sequence>MKQFILSMLISCISSYGLFAQPQPNPQFLGEKWESQWTTYPDMSLFDYGVYHFRKTLDLAQQPTSFVINVSADNRYRLFVNGQPVCWGPARGDVLHWYFETIDIAPFLNKGTNTLAAVVCLFHSMKLKTI</sequence>
<reference evidence="1" key="1">
    <citation type="submission" date="2019-03" db="EMBL/GenBank/DDBJ databases">
        <title>Single cell metagenomics reveals metabolic interactions within the superorganism composed of flagellate Streblomastix strix and complex community of Bacteroidetes bacteria on its surface.</title>
        <authorList>
            <person name="Treitli S.C."/>
            <person name="Kolisko M."/>
            <person name="Husnik F."/>
            <person name="Keeling P."/>
            <person name="Hampl V."/>
        </authorList>
    </citation>
    <scope>NUCLEOTIDE SEQUENCE</scope>
    <source>
        <strain evidence="1">STM</strain>
    </source>
</reference>
<accession>A0A5J4QCG6</accession>